<reference evidence="1 2" key="1">
    <citation type="journal article" date="2021" name="Mar. Drugs">
        <title>Genome Reduction and Secondary Metabolism of the Marine Sponge-Associated Cyanobacterium Leptothoe.</title>
        <authorList>
            <person name="Konstantinou D."/>
            <person name="Popin R.V."/>
            <person name="Fewer D.P."/>
            <person name="Sivonen K."/>
            <person name="Gkelis S."/>
        </authorList>
    </citation>
    <scope>NUCLEOTIDE SEQUENCE [LARGE SCALE GENOMIC DNA]</scope>
    <source>
        <strain evidence="1 2">TAU-MAC 1615</strain>
    </source>
</reference>
<dbReference type="EMBL" id="JADOER010000012">
    <property type="protein sequence ID" value="MBT9313444.1"/>
    <property type="molecule type" value="Genomic_DNA"/>
</dbReference>
<sequence>MQTLTLKSHVGADGVLRLDIPIGLRNQMLDIVLVVQPAAEVLAEEAVPGMAVRSENISTTEGTEALDNFLAKTAGAWEGMPLVRDQPGEYEERCWDLME</sequence>
<accession>A0ABS5Y6G0</accession>
<keyword evidence="2" id="KW-1185">Reference proteome</keyword>
<proteinExistence type="predicted"/>
<protein>
    <submittedName>
        <fullName evidence="1">Uncharacterized protein</fullName>
    </submittedName>
</protein>
<gene>
    <name evidence="1" type="ORF">IXB28_14620</name>
</gene>
<evidence type="ECO:0000313" key="2">
    <source>
        <dbReference type="Proteomes" id="UP001196661"/>
    </source>
</evidence>
<comment type="caution">
    <text evidence="1">The sequence shown here is derived from an EMBL/GenBank/DDBJ whole genome shotgun (WGS) entry which is preliminary data.</text>
</comment>
<organism evidence="1 2">
    <name type="scientific">Leptothoe kymatousa TAU-MAC 1615</name>
    <dbReference type="NCBI Taxonomy" id="2364775"/>
    <lineage>
        <taxon>Bacteria</taxon>
        <taxon>Bacillati</taxon>
        <taxon>Cyanobacteriota</taxon>
        <taxon>Cyanophyceae</taxon>
        <taxon>Nodosilineales</taxon>
        <taxon>Cymatolegaceae</taxon>
        <taxon>Leptothoe</taxon>
        <taxon>Leptothoe kymatousa</taxon>
    </lineage>
</organism>
<dbReference type="Proteomes" id="UP001196661">
    <property type="component" value="Unassembled WGS sequence"/>
</dbReference>
<name>A0ABS5Y6G0_9CYAN</name>
<evidence type="ECO:0000313" key="1">
    <source>
        <dbReference type="EMBL" id="MBT9313444.1"/>
    </source>
</evidence>